<reference evidence="4" key="1">
    <citation type="submission" date="2018-06" db="EMBL/GenBank/DDBJ databases">
        <authorList>
            <person name="Zhirakovskaya E."/>
        </authorList>
    </citation>
    <scope>NUCLEOTIDE SEQUENCE</scope>
</reference>
<dbReference type="PROSITE" id="PS50887">
    <property type="entry name" value="GGDEF"/>
    <property type="match status" value="1"/>
</dbReference>
<dbReference type="GO" id="GO:0020037">
    <property type="term" value="F:heme binding"/>
    <property type="evidence" value="ECO:0007669"/>
    <property type="project" value="InterPro"/>
</dbReference>
<dbReference type="CDD" id="cd01949">
    <property type="entry name" value="GGDEF"/>
    <property type="match status" value="1"/>
</dbReference>
<dbReference type="InterPro" id="IPR012292">
    <property type="entry name" value="Globin/Proto"/>
</dbReference>
<dbReference type="InterPro" id="IPR039379">
    <property type="entry name" value="Protoglobin_sensor_dom"/>
</dbReference>
<dbReference type="GO" id="GO:0019825">
    <property type="term" value="F:oxygen binding"/>
    <property type="evidence" value="ECO:0007669"/>
    <property type="project" value="InterPro"/>
</dbReference>
<organism evidence="4">
    <name type="scientific">hydrothermal vent metagenome</name>
    <dbReference type="NCBI Taxonomy" id="652676"/>
    <lineage>
        <taxon>unclassified sequences</taxon>
        <taxon>metagenomes</taxon>
        <taxon>ecological metagenomes</taxon>
    </lineage>
</organism>
<dbReference type="SUPFAM" id="SSF55073">
    <property type="entry name" value="Nucleotide cyclase"/>
    <property type="match status" value="1"/>
</dbReference>
<evidence type="ECO:0000256" key="1">
    <source>
        <dbReference type="ARBA" id="ARBA00015125"/>
    </source>
</evidence>
<dbReference type="SMART" id="SM00267">
    <property type="entry name" value="GGDEF"/>
    <property type="match status" value="1"/>
</dbReference>
<dbReference type="InterPro" id="IPR000160">
    <property type="entry name" value="GGDEF_dom"/>
</dbReference>
<dbReference type="InterPro" id="IPR029787">
    <property type="entry name" value="Nucleotide_cyclase"/>
</dbReference>
<dbReference type="Gene3D" id="3.30.70.270">
    <property type="match status" value="1"/>
</dbReference>
<evidence type="ECO:0000256" key="2">
    <source>
        <dbReference type="ARBA" id="ARBA00029839"/>
    </source>
</evidence>
<sequence>MPITLCEKYGFDEQGRLSRLALVRLLNESTAKADIEKNKVIFLKLHQLIIKPYITEIIEQFYQYLLAHEAMRKFLHDDALISSLKQTQKQYLLTLGIDFNSKQYFENRLRIGIAHAKFFLPLSLYQCAYNNLQEIICFYINSNSELSDTEKELYCNYLHRMITLDESLAIDTYFAANMQNLESSIEILRDKGEALKQQVEHDTLTNVHSRKKILEYIEHNIARFETDGTPLALAMVDLDKFKSINDKYGHLVGDEVLKHTASRINGALRNIDVVGRYGGEEFIILLPNTNLDTAIIICERIRAAIAEAPVKYGDSLIYTTISLGVTIVTNGDTINSIIERADALMYQSKQKGRNCVTWN</sequence>
<dbReference type="SUPFAM" id="SSF46458">
    <property type="entry name" value="Globin-like"/>
    <property type="match status" value="1"/>
</dbReference>
<accession>A0A3B1ANQ5</accession>
<dbReference type="InterPro" id="IPR044398">
    <property type="entry name" value="Globin-sensor_dom"/>
</dbReference>
<feature type="domain" description="GGDEF" evidence="3">
    <location>
        <begin position="229"/>
        <end position="359"/>
    </location>
</feature>
<gene>
    <name evidence="4" type="ORF">MNBD_GAMMA22-1985</name>
</gene>
<dbReference type="InterPro" id="IPR009050">
    <property type="entry name" value="Globin-like_sf"/>
</dbReference>
<dbReference type="FunFam" id="3.30.70.270:FF:000001">
    <property type="entry name" value="Diguanylate cyclase domain protein"/>
    <property type="match status" value="1"/>
</dbReference>
<protein>
    <recommendedName>
        <fullName evidence="1">Diguanylate cyclase DosC</fullName>
    </recommendedName>
    <alternativeName>
        <fullName evidence="2">Direct oxygen-sensing cyclase</fullName>
    </alternativeName>
</protein>
<dbReference type="InterPro" id="IPR043128">
    <property type="entry name" value="Rev_trsase/Diguanyl_cyclase"/>
</dbReference>
<name>A0A3B1ANQ5_9ZZZZ</name>
<dbReference type="InterPro" id="IPR050469">
    <property type="entry name" value="Diguanylate_Cyclase"/>
</dbReference>
<proteinExistence type="predicted"/>
<evidence type="ECO:0000313" key="4">
    <source>
        <dbReference type="EMBL" id="VAX01514.1"/>
    </source>
</evidence>
<dbReference type="PANTHER" id="PTHR45138:SF9">
    <property type="entry name" value="DIGUANYLATE CYCLASE DGCM-RELATED"/>
    <property type="match status" value="1"/>
</dbReference>
<dbReference type="AlphaFoldDB" id="A0A3B1ANQ5"/>
<dbReference type="EMBL" id="UOFS01000049">
    <property type="protein sequence ID" value="VAX01514.1"/>
    <property type="molecule type" value="Genomic_DNA"/>
</dbReference>
<dbReference type="PANTHER" id="PTHR45138">
    <property type="entry name" value="REGULATORY COMPONENTS OF SENSORY TRANSDUCTION SYSTEM"/>
    <property type="match status" value="1"/>
</dbReference>
<dbReference type="Pfam" id="PF11563">
    <property type="entry name" value="Protoglobin"/>
    <property type="match status" value="1"/>
</dbReference>
<dbReference type="GO" id="GO:0052621">
    <property type="term" value="F:diguanylate cyclase activity"/>
    <property type="evidence" value="ECO:0007669"/>
    <property type="project" value="TreeGrafter"/>
</dbReference>
<dbReference type="Gene3D" id="1.10.490.10">
    <property type="entry name" value="Globins"/>
    <property type="match status" value="1"/>
</dbReference>
<dbReference type="NCBIfam" id="TIGR00254">
    <property type="entry name" value="GGDEF"/>
    <property type="match status" value="1"/>
</dbReference>
<evidence type="ECO:0000259" key="3">
    <source>
        <dbReference type="PROSITE" id="PS50887"/>
    </source>
</evidence>
<dbReference type="Pfam" id="PF00990">
    <property type="entry name" value="GGDEF"/>
    <property type="match status" value="1"/>
</dbReference>
<dbReference type="CDD" id="cd01068">
    <property type="entry name" value="globin_sensor"/>
    <property type="match status" value="1"/>
</dbReference>